<evidence type="ECO:0000256" key="1">
    <source>
        <dbReference type="SAM" id="MobiDB-lite"/>
    </source>
</evidence>
<evidence type="ECO:0000313" key="3">
    <source>
        <dbReference type="Proteomes" id="UP000758603"/>
    </source>
</evidence>
<gene>
    <name evidence="2" type="ORF">BKA67DRAFT_349379</name>
</gene>
<feature type="region of interest" description="Disordered" evidence="1">
    <location>
        <begin position="64"/>
        <end position="86"/>
    </location>
</feature>
<evidence type="ECO:0000313" key="2">
    <source>
        <dbReference type="EMBL" id="KAH6652159.1"/>
    </source>
</evidence>
<dbReference type="RefSeq" id="XP_045956437.1">
    <property type="nucleotide sequence ID" value="XM_046096348.1"/>
</dbReference>
<proteinExistence type="predicted"/>
<comment type="caution">
    <text evidence="2">The sequence shown here is derived from an EMBL/GenBank/DDBJ whole genome shotgun (WGS) entry which is preliminary data.</text>
</comment>
<dbReference type="Proteomes" id="UP000758603">
    <property type="component" value="Unassembled WGS sequence"/>
</dbReference>
<reference evidence="2" key="1">
    <citation type="journal article" date="2021" name="Nat. Commun.">
        <title>Genetic determinants of endophytism in the Arabidopsis root mycobiome.</title>
        <authorList>
            <person name="Mesny F."/>
            <person name="Miyauchi S."/>
            <person name="Thiergart T."/>
            <person name="Pickel B."/>
            <person name="Atanasova L."/>
            <person name="Karlsson M."/>
            <person name="Huettel B."/>
            <person name="Barry K.W."/>
            <person name="Haridas S."/>
            <person name="Chen C."/>
            <person name="Bauer D."/>
            <person name="Andreopoulos W."/>
            <person name="Pangilinan J."/>
            <person name="LaButti K."/>
            <person name="Riley R."/>
            <person name="Lipzen A."/>
            <person name="Clum A."/>
            <person name="Drula E."/>
            <person name="Henrissat B."/>
            <person name="Kohler A."/>
            <person name="Grigoriev I.V."/>
            <person name="Martin F.M."/>
            <person name="Hacquard S."/>
        </authorList>
    </citation>
    <scope>NUCLEOTIDE SEQUENCE</scope>
    <source>
        <strain evidence="2">MPI-SDFR-AT-0073</strain>
    </source>
</reference>
<organism evidence="2 3">
    <name type="scientific">Truncatella angustata</name>
    <dbReference type="NCBI Taxonomy" id="152316"/>
    <lineage>
        <taxon>Eukaryota</taxon>
        <taxon>Fungi</taxon>
        <taxon>Dikarya</taxon>
        <taxon>Ascomycota</taxon>
        <taxon>Pezizomycotina</taxon>
        <taxon>Sordariomycetes</taxon>
        <taxon>Xylariomycetidae</taxon>
        <taxon>Amphisphaeriales</taxon>
        <taxon>Sporocadaceae</taxon>
        <taxon>Truncatella</taxon>
    </lineage>
</organism>
<dbReference type="GeneID" id="70125241"/>
<name>A0A9P8UHG0_9PEZI</name>
<accession>A0A9P8UHG0</accession>
<protein>
    <submittedName>
        <fullName evidence="2">Uncharacterized protein</fullName>
    </submittedName>
</protein>
<sequence>MTFSKPGVHFISRVLELTFFVLMVRAIEANLLVVCACVSTLRLFSRSVTPKLFSSKGITSNTGENSHGALHTIGGSAKTGGRPRHASYNRFDHDEESGYNMVTFNMNIESEKDRTECGGDNSSEKVAIQKIMETTVTYSKLPQIDTFSFDWDDYLYCIE</sequence>
<dbReference type="AlphaFoldDB" id="A0A9P8UHG0"/>
<dbReference type="EMBL" id="JAGPXC010000006">
    <property type="protein sequence ID" value="KAH6652159.1"/>
    <property type="molecule type" value="Genomic_DNA"/>
</dbReference>
<keyword evidence="3" id="KW-1185">Reference proteome</keyword>